<keyword evidence="2" id="KW-1185">Reference proteome</keyword>
<protein>
    <submittedName>
        <fullName evidence="1">Uncharacterized protein</fullName>
    </submittedName>
</protein>
<dbReference type="Proteomes" id="UP000604825">
    <property type="component" value="Unassembled WGS sequence"/>
</dbReference>
<organism evidence="1 2">
    <name type="scientific">Miscanthus lutarioriparius</name>
    <dbReference type="NCBI Taxonomy" id="422564"/>
    <lineage>
        <taxon>Eukaryota</taxon>
        <taxon>Viridiplantae</taxon>
        <taxon>Streptophyta</taxon>
        <taxon>Embryophyta</taxon>
        <taxon>Tracheophyta</taxon>
        <taxon>Spermatophyta</taxon>
        <taxon>Magnoliopsida</taxon>
        <taxon>Liliopsida</taxon>
        <taxon>Poales</taxon>
        <taxon>Poaceae</taxon>
        <taxon>PACMAD clade</taxon>
        <taxon>Panicoideae</taxon>
        <taxon>Andropogonodae</taxon>
        <taxon>Andropogoneae</taxon>
        <taxon>Saccharinae</taxon>
        <taxon>Miscanthus</taxon>
    </lineage>
</organism>
<proteinExistence type="predicted"/>
<dbReference type="EMBL" id="CAJGYO010000005">
    <property type="protein sequence ID" value="CAD6229758.1"/>
    <property type="molecule type" value="Genomic_DNA"/>
</dbReference>
<gene>
    <name evidence="1" type="ORF">NCGR_LOCUS20258</name>
</gene>
<sequence>MMSLLQDVDADGQTPQQNMYSFNIKSDNVENLDVRSLKRSCLHGNIKNYNCHQQRNSAAIPGSQQQLACAMMAVQWLLFLVSP</sequence>
<reference evidence="1" key="1">
    <citation type="submission" date="2020-10" db="EMBL/GenBank/DDBJ databases">
        <authorList>
            <person name="Han B."/>
            <person name="Lu T."/>
            <person name="Zhao Q."/>
            <person name="Huang X."/>
            <person name="Zhao Y."/>
        </authorList>
    </citation>
    <scope>NUCLEOTIDE SEQUENCE</scope>
</reference>
<comment type="caution">
    <text evidence="1">The sequence shown here is derived from an EMBL/GenBank/DDBJ whole genome shotgun (WGS) entry which is preliminary data.</text>
</comment>
<evidence type="ECO:0000313" key="1">
    <source>
        <dbReference type="EMBL" id="CAD6229758.1"/>
    </source>
</evidence>
<evidence type="ECO:0000313" key="2">
    <source>
        <dbReference type="Proteomes" id="UP000604825"/>
    </source>
</evidence>
<accession>A0A811NTB3</accession>
<name>A0A811NTB3_9POAL</name>
<dbReference type="AlphaFoldDB" id="A0A811NTB3"/>